<protein>
    <submittedName>
        <fullName evidence="1">Uncharacterized protein</fullName>
    </submittedName>
</protein>
<keyword evidence="2" id="KW-1185">Reference proteome</keyword>
<evidence type="ECO:0000313" key="1">
    <source>
        <dbReference type="EMBL" id="MFC6662924.1"/>
    </source>
</evidence>
<organism evidence="1 2">
    <name type="scientific">Deinococcus multiflagellatus</name>
    <dbReference type="NCBI Taxonomy" id="1656887"/>
    <lineage>
        <taxon>Bacteria</taxon>
        <taxon>Thermotogati</taxon>
        <taxon>Deinococcota</taxon>
        <taxon>Deinococci</taxon>
        <taxon>Deinococcales</taxon>
        <taxon>Deinococcaceae</taxon>
        <taxon>Deinococcus</taxon>
    </lineage>
</organism>
<gene>
    <name evidence="1" type="ORF">ACFP90_23050</name>
</gene>
<dbReference type="Proteomes" id="UP001596317">
    <property type="component" value="Unassembled WGS sequence"/>
</dbReference>
<comment type="caution">
    <text evidence="1">The sequence shown here is derived from an EMBL/GenBank/DDBJ whole genome shotgun (WGS) entry which is preliminary data.</text>
</comment>
<dbReference type="RefSeq" id="WP_380058837.1">
    <property type="nucleotide sequence ID" value="NZ_JBHSWB010000002.1"/>
</dbReference>
<dbReference type="EMBL" id="JBHSWB010000002">
    <property type="protein sequence ID" value="MFC6662924.1"/>
    <property type="molecule type" value="Genomic_DNA"/>
</dbReference>
<name>A0ABW1ZR18_9DEIO</name>
<accession>A0ABW1ZR18</accession>
<sequence length="66" mass="6909">MAQFPQLDPERHLSAAQRETARQALLSTMTLVEGGLVEDPHGVLTLDALDAGLDRLTGAAAAGLRA</sequence>
<proteinExistence type="predicted"/>
<evidence type="ECO:0000313" key="2">
    <source>
        <dbReference type="Proteomes" id="UP001596317"/>
    </source>
</evidence>
<reference evidence="2" key="1">
    <citation type="journal article" date="2019" name="Int. J. Syst. Evol. Microbiol.">
        <title>The Global Catalogue of Microorganisms (GCM) 10K type strain sequencing project: providing services to taxonomists for standard genome sequencing and annotation.</title>
        <authorList>
            <consortium name="The Broad Institute Genomics Platform"/>
            <consortium name="The Broad Institute Genome Sequencing Center for Infectious Disease"/>
            <person name="Wu L."/>
            <person name="Ma J."/>
        </authorList>
    </citation>
    <scope>NUCLEOTIDE SEQUENCE [LARGE SCALE GENOMIC DNA]</scope>
    <source>
        <strain evidence="2">CCUG 63830</strain>
    </source>
</reference>